<gene>
    <name evidence="2" type="ORF">L207DRAFT_566559</name>
</gene>
<feature type="transmembrane region" description="Helical" evidence="1">
    <location>
        <begin position="60"/>
        <end position="84"/>
    </location>
</feature>
<evidence type="ECO:0008006" key="4">
    <source>
        <dbReference type="Google" id="ProtNLM"/>
    </source>
</evidence>
<protein>
    <recommendedName>
        <fullName evidence="4">Transmembrane protein</fullName>
    </recommendedName>
</protein>
<evidence type="ECO:0000313" key="3">
    <source>
        <dbReference type="Proteomes" id="UP000235786"/>
    </source>
</evidence>
<keyword evidence="3" id="KW-1185">Reference proteome</keyword>
<proteinExistence type="predicted"/>
<dbReference type="EMBL" id="KZ613946">
    <property type="protein sequence ID" value="PMD39620.1"/>
    <property type="molecule type" value="Genomic_DNA"/>
</dbReference>
<keyword evidence="1" id="KW-0812">Transmembrane</keyword>
<evidence type="ECO:0000313" key="2">
    <source>
        <dbReference type="EMBL" id="PMD39620.1"/>
    </source>
</evidence>
<reference evidence="2 3" key="1">
    <citation type="submission" date="2016-04" db="EMBL/GenBank/DDBJ databases">
        <title>A degradative enzymes factory behind the ericoid mycorrhizal symbiosis.</title>
        <authorList>
            <consortium name="DOE Joint Genome Institute"/>
            <person name="Martino E."/>
            <person name="Morin E."/>
            <person name="Grelet G."/>
            <person name="Kuo A."/>
            <person name="Kohler A."/>
            <person name="Daghino S."/>
            <person name="Barry K."/>
            <person name="Choi C."/>
            <person name="Cichocki N."/>
            <person name="Clum A."/>
            <person name="Copeland A."/>
            <person name="Hainaut M."/>
            <person name="Haridas S."/>
            <person name="Labutti K."/>
            <person name="Lindquist E."/>
            <person name="Lipzen A."/>
            <person name="Khouja H.-R."/>
            <person name="Murat C."/>
            <person name="Ohm R."/>
            <person name="Olson A."/>
            <person name="Spatafora J."/>
            <person name="Veneault-Fourrey C."/>
            <person name="Henrissat B."/>
            <person name="Grigoriev I."/>
            <person name="Martin F."/>
            <person name="Perotto S."/>
        </authorList>
    </citation>
    <scope>NUCLEOTIDE SEQUENCE [LARGE SCALE GENOMIC DNA]</scope>
    <source>
        <strain evidence="2 3">F</strain>
    </source>
</reference>
<sequence>MEAILTIPQISARYLGGSETTTMVVTATASAPTVTATTTSTQIPQQTLSNASSGPTSSPLLFIILIALFGTAFFIGIGVAAYCCATRKSRRLARDAVGNELQPQGEATAPAPAEPAVQSEIYGYYAPTSGGGGGGGAKSEQEAAARELYGYFSPNVQPRTGDAVVAHPGVGSGTGGLVGGR</sequence>
<dbReference type="Proteomes" id="UP000235786">
    <property type="component" value="Unassembled WGS sequence"/>
</dbReference>
<name>A0A2J6RM78_HYAVF</name>
<keyword evidence="1" id="KW-0472">Membrane</keyword>
<evidence type="ECO:0000256" key="1">
    <source>
        <dbReference type="SAM" id="Phobius"/>
    </source>
</evidence>
<dbReference type="AlphaFoldDB" id="A0A2J6RM78"/>
<accession>A0A2J6RM78</accession>
<dbReference type="STRING" id="1149755.A0A2J6RM78"/>
<keyword evidence="1" id="KW-1133">Transmembrane helix</keyword>
<organism evidence="2 3">
    <name type="scientific">Hyaloscypha variabilis (strain UAMH 11265 / GT02V1 / F)</name>
    <name type="common">Meliniomyces variabilis</name>
    <dbReference type="NCBI Taxonomy" id="1149755"/>
    <lineage>
        <taxon>Eukaryota</taxon>
        <taxon>Fungi</taxon>
        <taxon>Dikarya</taxon>
        <taxon>Ascomycota</taxon>
        <taxon>Pezizomycotina</taxon>
        <taxon>Leotiomycetes</taxon>
        <taxon>Helotiales</taxon>
        <taxon>Hyaloscyphaceae</taxon>
        <taxon>Hyaloscypha</taxon>
        <taxon>Hyaloscypha variabilis</taxon>
    </lineage>
</organism>